<keyword evidence="1" id="KW-0547">Nucleotide-binding</keyword>
<dbReference type="Pfam" id="PF02954">
    <property type="entry name" value="HTH_8"/>
    <property type="match status" value="1"/>
</dbReference>
<dbReference type="InterPro" id="IPR002197">
    <property type="entry name" value="HTH_Fis"/>
</dbReference>
<dbReference type="Gene3D" id="1.10.8.60">
    <property type="match status" value="1"/>
</dbReference>
<evidence type="ECO:0000256" key="1">
    <source>
        <dbReference type="ARBA" id="ARBA00022741"/>
    </source>
</evidence>
<dbReference type="SUPFAM" id="SSF46689">
    <property type="entry name" value="Homeodomain-like"/>
    <property type="match status" value="1"/>
</dbReference>
<evidence type="ECO:0000313" key="7">
    <source>
        <dbReference type="Proteomes" id="UP001564760"/>
    </source>
</evidence>
<keyword evidence="2" id="KW-0067">ATP-binding</keyword>
<name>A0ABV4C1U6_9MYCO</name>
<keyword evidence="7" id="KW-1185">Reference proteome</keyword>
<gene>
    <name evidence="6" type="ORF">AB8998_10965</name>
</gene>
<dbReference type="SUPFAM" id="SSF52540">
    <property type="entry name" value="P-loop containing nucleoside triphosphate hydrolases"/>
    <property type="match status" value="1"/>
</dbReference>
<dbReference type="Proteomes" id="UP001564760">
    <property type="component" value="Unassembled WGS sequence"/>
</dbReference>
<dbReference type="PANTHER" id="PTHR32071:SF122">
    <property type="entry name" value="SIGMA FACTOR"/>
    <property type="match status" value="1"/>
</dbReference>
<proteinExistence type="predicted"/>
<dbReference type="Gene3D" id="3.30.450.40">
    <property type="match status" value="1"/>
</dbReference>
<dbReference type="PRINTS" id="PR01590">
    <property type="entry name" value="HTHFIS"/>
</dbReference>
<evidence type="ECO:0000259" key="5">
    <source>
        <dbReference type="PROSITE" id="PS50045"/>
    </source>
</evidence>
<dbReference type="EMBL" id="JBGEDP010000001">
    <property type="protein sequence ID" value="MEY8015496.1"/>
    <property type="molecule type" value="Genomic_DNA"/>
</dbReference>
<keyword evidence="4" id="KW-0804">Transcription</keyword>
<dbReference type="InterPro" id="IPR002078">
    <property type="entry name" value="Sigma_54_int"/>
</dbReference>
<sequence length="554" mass="59614">MDTHTSAATDTAKRGLRPEIALSWRRSEVSGLDPETPNMRFEPDAARRRTRLLTAASPVLARLADHLSAAPYCVMLADRESRLMEDPIGSSALRGQLATVGSIAGGVFLEETTGTNAISTAHELRRGVVVHGDEHYLEPFKAFSCYGHPIIHPVTRRLEGVLDITCLSANSSPLLKPLVVQAVQDVEANLLEIGRRTERRLLAEFQVATSGHNRPVLGLAAGIVLASPQATELLSPTDHPHLTQLAAEMIGRRGRRLIERTETIELASGQVARARLRVVEPGLDAVIVEFHLDGSKYERRSAGSAQPMPVRIVARQQVYVGGAPGTGRTTTAHAVAGGSSIVELTGVGSDIGDVEWSALEEDLKSTPEAVLLVENIHLLTELDGVRLQSLLDSARAPAILTGAPLDSLTGQAAVLAAACTSHIKLPNLAERAAEIPKLVRTMLDQLGVVEQVRFSPAALAALSVQPWPGNLRELHSVVRFATERRSAGDITLSDLPDRYHHSQGRSLTALERAEFDAIVSALRASGGNKLRAAQELGISRTTLYSRLRSLRITL</sequence>
<comment type="caution">
    <text evidence="6">The sequence shown here is derived from an EMBL/GenBank/DDBJ whole genome shotgun (WGS) entry which is preliminary data.</text>
</comment>
<dbReference type="Pfam" id="PF25601">
    <property type="entry name" value="AAA_lid_14"/>
    <property type="match status" value="1"/>
</dbReference>
<organism evidence="6 7">
    <name type="scientific">Mycobacterium servetii</name>
    <dbReference type="NCBI Taxonomy" id="3237418"/>
    <lineage>
        <taxon>Bacteria</taxon>
        <taxon>Bacillati</taxon>
        <taxon>Actinomycetota</taxon>
        <taxon>Actinomycetes</taxon>
        <taxon>Mycobacteriales</taxon>
        <taxon>Mycobacteriaceae</taxon>
        <taxon>Mycobacterium</taxon>
    </lineage>
</organism>
<accession>A0ABV4C1U6</accession>
<feature type="domain" description="Sigma-54 factor interaction" evidence="5">
    <location>
        <begin position="423"/>
        <end position="483"/>
    </location>
</feature>
<protein>
    <submittedName>
        <fullName evidence="6">Sigma-54-dependent Fis family transcriptional regulator</fullName>
    </submittedName>
</protein>
<evidence type="ECO:0000256" key="2">
    <source>
        <dbReference type="ARBA" id="ARBA00022840"/>
    </source>
</evidence>
<dbReference type="RefSeq" id="WP_369737984.1">
    <property type="nucleotide sequence ID" value="NZ_JBGEDP010000001.1"/>
</dbReference>
<dbReference type="InterPro" id="IPR058031">
    <property type="entry name" value="AAA_lid_NorR"/>
</dbReference>
<dbReference type="Gene3D" id="1.10.10.60">
    <property type="entry name" value="Homeodomain-like"/>
    <property type="match status" value="1"/>
</dbReference>
<dbReference type="InterPro" id="IPR027417">
    <property type="entry name" value="P-loop_NTPase"/>
</dbReference>
<keyword evidence="3" id="KW-0805">Transcription regulation</keyword>
<evidence type="ECO:0000256" key="4">
    <source>
        <dbReference type="ARBA" id="ARBA00023163"/>
    </source>
</evidence>
<dbReference type="PANTHER" id="PTHR32071">
    <property type="entry name" value="TRANSCRIPTIONAL REGULATORY PROTEIN"/>
    <property type="match status" value="1"/>
</dbReference>
<dbReference type="InterPro" id="IPR029016">
    <property type="entry name" value="GAF-like_dom_sf"/>
</dbReference>
<dbReference type="PROSITE" id="PS50045">
    <property type="entry name" value="SIGMA54_INTERACT_4"/>
    <property type="match status" value="1"/>
</dbReference>
<evidence type="ECO:0000313" key="6">
    <source>
        <dbReference type="EMBL" id="MEY8015496.1"/>
    </source>
</evidence>
<dbReference type="InterPro" id="IPR009057">
    <property type="entry name" value="Homeodomain-like_sf"/>
</dbReference>
<reference evidence="6 7" key="1">
    <citation type="submission" date="2024-08" db="EMBL/GenBank/DDBJ databases">
        <title>Mycobacterium servetensis sp. nov., a novel rapid-growing mycobacterial species recovered from a human patient in Zaragoza, Spain.</title>
        <authorList>
            <person name="Tristancho-Baro A.I."/>
            <person name="Buenestado-Serrano S."/>
            <person name="Garcia De Viedma D."/>
            <person name="Milagro-Beamonte A."/>
            <person name="Burillo N."/>
            <person name="Sanz S."/>
            <person name="Lopez-Calleja A.I."/>
            <person name="Penas-Utrilla D."/>
            <person name="Guardingo M."/>
            <person name="Garcia M.J."/>
            <person name="Vinuelas-Bayon J."/>
        </authorList>
    </citation>
    <scope>NUCLEOTIDE SEQUENCE [LARGE SCALE GENOMIC DNA]</scope>
    <source>
        <strain evidence="7">HUMS_12744610</strain>
    </source>
</reference>
<evidence type="ECO:0000256" key="3">
    <source>
        <dbReference type="ARBA" id="ARBA00023015"/>
    </source>
</evidence>